<evidence type="ECO:0000256" key="7">
    <source>
        <dbReference type="ARBA" id="ARBA00073050"/>
    </source>
</evidence>
<dbReference type="Gene3D" id="3.30.1460.20">
    <property type="match status" value="1"/>
</dbReference>
<protein>
    <recommendedName>
        <fullName evidence="7">Actin-related protein 2/3 complex subunit 4</fullName>
    </recommendedName>
</protein>
<dbReference type="STRING" id="30732.ENSOMEP00000000112"/>
<evidence type="ECO:0000256" key="6">
    <source>
        <dbReference type="ARBA" id="ARBA00060055"/>
    </source>
</evidence>
<dbReference type="GO" id="GO:0005885">
    <property type="term" value="C:Arp2/3 protein complex"/>
    <property type="evidence" value="ECO:0007669"/>
    <property type="project" value="InterPro"/>
</dbReference>
<evidence type="ECO:0000313" key="10">
    <source>
        <dbReference type="Proteomes" id="UP000261560"/>
    </source>
</evidence>
<dbReference type="InterPro" id="IPR034666">
    <property type="entry name" value="ARPC2/4"/>
</dbReference>
<dbReference type="Pfam" id="PF05856">
    <property type="entry name" value="ARPC4"/>
    <property type="match status" value="1"/>
</dbReference>
<keyword evidence="5" id="KW-0206">Cytoskeleton</keyword>
<organism evidence="9 10">
    <name type="scientific">Oryzias melastigma</name>
    <name type="common">Marine medaka</name>
    <dbReference type="NCBI Taxonomy" id="30732"/>
    <lineage>
        <taxon>Eukaryota</taxon>
        <taxon>Metazoa</taxon>
        <taxon>Chordata</taxon>
        <taxon>Craniata</taxon>
        <taxon>Vertebrata</taxon>
        <taxon>Euteleostomi</taxon>
        <taxon>Actinopterygii</taxon>
        <taxon>Neopterygii</taxon>
        <taxon>Teleostei</taxon>
        <taxon>Neoteleostei</taxon>
        <taxon>Acanthomorphata</taxon>
        <taxon>Ovalentaria</taxon>
        <taxon>Atherinomorphae</taxon>
        <taxon>Beloniformes</taxon>
        <taxon>Adrianichthyidae</taxon>
        <taxon>Oryziinae</taxon>
        <taxon>Oryzias</taxon>
    </lineage>
</organism>
<dbReference type="Ensembl" id="ENSOMET00000016390.1">
    <property type="protein sequence ID" value="ENSOMEP00000000112.1"/>
    <property type="gene ID" value="ENSOMEG00000023910.1"/>
</dbReference>
<comment type="subcellular location">
    <subcellularLocation>
        <location evidence="1">Cytoplasm</location>
        <location evidence="1">Cytoskeleton</location>
    </subcellularLocation>
</comment>
<reference evidence="9" key="2">
    <citation type="submission" date="2025-09" db="UniProtKB">
        <authorList>
            <consortium name="Ensembl"/>
        </authorList>
    </citation>
    <scope>IDENTIFICATION</scope>
</reference>
<evidence type="ECO:0000256" key="1">
    <source>
        <dbReference type="ARBA" id="ARBA00004245"/>
    </source>
</evidence>
<dbReference type="GeneTree" id="ENSGT00390000016233"/>
<dbReference type="PANTHER" id="PTHR22629:SF0">
    <property type="entry name" value="ACTIN-RELATED PROTEIN 2_3 COMPLEX SUBUNIT 4"/>
    <property type="match status" value="1"/>
</dbReference>
<feature type="signal peptide" evidence="8">
    <location>
        <begin position="1"/>
        <end position="26"/>
    </location>
</feature>
<feature type="chain" id="PRO_5017469880" description="Actin-related protein 2/3 complex subunit 4" evidence="8">
    <location>
        <begin position="27"/>
        <end position="213"/>
    </location>
</feature>
<comment type="function">
    <text evidence="6">Actin-binding component of the Arp2/3 complex, a multiprotein complex that mediates actin polymerization upon stimulation by nucleation-promoting factor (NPF). The Arp2/3 complex mediates the formation of branched actin networks in the cytoplasm, providing the force for cell motility. In addition to its role in the cytoplasmic cytoskeleton, the Arp2/3 complex also promotes actin polymerization in the nucleus, thereby regulating gene transcription and repair of damaged DNA. The Arp2/3 complex promotes homologous recombination (HR) repair in response to DNA damage by promoting nuclear actin polymerization, leading to drive motility of double-strand breaks (DSBs).</text>
</comment>
<dbReference type="SUPFAM" id="SSF69645">
    <property type="entry name" value="Arp2/3 complex subunits"/>
    <property type="match status" value="1"/>
</dbReference>
<dbReference type="FunFam" id="3.30.1460.20:FF:000001">
    <property type="entry name" value="Actin-related protein 2/3 complex subunit 4"/>
    <property type="match status" value="1"/>
</dbReference>
<dbReference type="GO" id="GO:0034314">
    <property type="term" value="P:Arp2/3 complex-mediated actin nucleation"/>
    <property type="evidence" value="ECO:0007669"/>
    <property type="project" value="InterPro"/>
</dbReference>
<reference evidence="9" key="1">
    <citation type="submission" date="2025-08" db="UniProtKB">
        <authorList>
            <consortium name="Ensembl"/>
        </authorList>
    </citation>
    <scope>IDENTIFICATION</scope>
</reference>
<dbReference type="AlphaFoldDB" id="A0A3B3B4N5"/>
<evidence type="ECO:0000256" key="3">
    <source>
        <dbReference type="ARBA" id="ARBA00022490"/>
    </source>
</evidence>
<evidence type="ECO:0000256" key="2">
    <source>
        <dbReference type="ARBA" id="ARBA00005919"/>
    </source>
</evidence>
<evidence type="ECO:0000256" key="5">
    <source>
        <dbReference type="ARBA" id="ARBA00023212"/>
    </source>
</evidence>
<dbReference type="GO" id="GO:0030041">
    <property type="term" value="P:actin filament polymerization"/>
    <property type="evidence" value="ECO:0007669"/>
    <property type="project" value="InterPro"/>
</dbReference>
<dbReference type="PaxDb" id="30732-ENSOMEP00000000112"/>
<comment type="similarity">
    <text evidence="2">Belongs to the ARPC4 family.</text>
</comment>
<accession>A0A3B3B4N5</accession>
<keyword evidence="10" id="KW-1185">Reference proteome</keyword>
<keyword evidence="4" id="KW-0009">Actin-binding</keyword>
<dbReference type="GO" id="GO:0051015">
    <property type="term" value="F:actin filament binding"/>
    <property type="evidence" value="ECO:0007669"/>
    <property type="project" value="TreeGrafter"/>
</dbReference>
<evidence type="ECO:0000256" key="8">
    <source>
        <dbReference type="SAM" id="SignalP"/>
    </source>
</evidence>
<proteinExistence type="inferred from homology"/>
<dbReference type="InterPro" id="IPR008384">
    <property type="entry name" value="ARPC4"/>
</dbReference>
<dbReference type="Proteomes" id="UP000261560">
    <property type="component" value="Unplaced"/>
</dbReference>
<keyword evidence="8" id="KW-0732">Signal</keyword>
<evidence type="ECO:0000256" key="4">
    <source>
        <dbReference type="ARBA" id="ARBA00023203"/>
    </source>
</evidence>
<dbReference type="PANTHER" id="PTHR22629">
    <property type="entry name" value="ARP2/3 COMPLEX 20 KD SUBUNIT"/>
    <property type="match status" value="1"/>
</dbReference>
<name>A0A3B3B4N5_ORYME</name>
<sequence length="213" mass="24912">MCNASNCKAFFLFFCFCIFSDRGSSAAFSLDLCRLALGNICRRGKKTDMDTAFKSTRCNLLQLACRCPLSKERLRSCKTDEMRVYRSSKELLLQPVVISRNDKEKVFIEGSINSVRVSIAVKQADEIEKILCHKFMRFMMMRAENFFILRRKPVEGYDISFLITNFHTEQMYKHKLVDFVIHFMEEIDKEISEMKLSVNARARIVAEEFLKNF</sequence>
<evidence type="ECO:0000313" key="9">
    <source>
        <dbReference type="Ensembl" id="ENSOMEP00000000112.1"/>
    </source>
</evidence>
<keyword evidence="3" id="KW-0963">Cytoplasm</keyword>